<gene>
    <name evidence="1" type="ORF">Pyn_19923</name>
</gene>
<protein>
    <submittedName>
        <fullName evidence="1">Uncharacterized protein</fullName>
    </submittedName>
</protein>
<dbReference type="OrthoDB" id="10655286at2759"/>
<organism evidence="1 2">
    <name type="scientific">Prunus yedoensis var. nudiflora</name>
    <dbReference type="NCBI Taxonomy" id="2094558"/>
    <lineage>
        <taxon>Eukaryota</taxon>
        <taxon>Viridiplantae</taxon>
        <taxon>Streptophyta</taxon>
        <taxon>Embryophyta</taxon>
        <taxon>Tracheophyta</taxon>
        <taxon>Spermatophyta</taxon>
        <taxon>Magnoliopsida</taxon>
        <taxon>eudicotyledons</taxon>
        <taxon>Gunneridae</taxon>
        <taxon>Pentapetalae</taxon>
        <taxon>rosids</taxon>
        <taxon>fabids</taxon>
        <taxon>Rosales</taxon>
        <taxon>Rosaceae</taxon>
        <taxon>Amygdaloideae</taxon>
        <taxon>Amygdaleae</taxon>
        <taxon>Prunus</taxon>
    </lineage>
</organism>
<name>A0A314Z3E2_PRUYE</name>
<accession>A0A314Z3E2</accession>
<evidence type="ECO:0000313" key="2">
    <source>
        <dbReference type="Proteomes" id="UP000250321"/>
    </source>
</evidence>
<proteinExistence type="predicted"/>
<dbReference type="EMBL" id="PJQY01000313">
    <property type="protein sequence ID" value="PQQ13163.1"/>
    <property type="molecule type" value="Genomic_DNA"/>
</dbReference>
<sequence length="408" mass="46924">MQNTYFSSSMYSVRTQGSLSYSFNDYSYLLNERFDRNPIHSSTLSSPKSCCCSCCAFSTHRVPINPCYLYGLRQSTLLQWSACRRLILGGRDRYNYRVQEQSPDWGCYEFPSSLMEGSVYSRRGRRRKGRCCCMADGEGKGELYNTGDLDDAEAMLSLLSEEVGEECFRRERNGFSFKIVELEGRRRLSGRERNVSEEYRKLRDDSDGNGEITRQTNTAVEGGVMWDWRKKTEKKLTEVVAEETQADWKSSEMHSRVMKTKQHELGKASGSHKQFDDEQETSYLTKGAKEQYSQTENQVGGVPDSRRKFQEHNELSEIRRNAVETTSWSQMRPTQRENLGIAKNLVQETKDEHYKTAGNINQKEDLNRDNQKLSRVSQLRVADAKGHPIGRGSLIQGGFTRKKTQMCC</sequence>
<dbReference type="AlphaFoldDB" id="A0A314Z3E2"/>
<keyword evidence="2" id="KW-1185">Reference proteome</keyword>
<dbReference type="STRING" id="2094558.A0A314Z3E2"/>
<reference evidence="1 2" key="1">
    <citation type="submission" date="2018-02" db="EMBL/GenBank/DDBJ databases">
        <title>Draft genome of wild Prunus yedoensis var. nudiflora.</title>
        <authorList>
            <person name="Baek S."/>
            <person name="Kim J.-H."/>
            <person name="Choi K."/>
            <person name="Kim G.-B."/>
            <person name="Cho A."/>
            <person name="Jang H."/>
            <person name="Shin C.-H."/>
            <person name="Yu H.-J."/>
            <person name="Mun J.-H."/>
        </authorList>
    </citation>
    <scope>NUCLEOTIDE SEQUENCE [LARGE SCALE GENOMIC DNA]</scope>
    <source>
        <strain evidence="2">cv. Jeju island</strain>
        <tissue evidence="1">Leaf</tissue>
    </source>
</reference>
<dbReference type="Proteomes" id="UP000250321">
    <property type="component" value="Unassembled WGS sequence"/>
</dbReference>
<comment type="caution">
    <text evidence="1">The sequence shown here is derived from an EMBL/GenBank/DDBJ whole genome shotgun (WGS) entry which is preliminary data.</text>
</comment>
<evidence type="ECO:0000313" key="1">
    <source>
        <dbReference type="EMBL" id="PQQ13163.1"/>
    </source>
</evidence>